<name>A0A1D7V0A6_9LEPT</name>
<gene>
    <name evidence="2" type="ORF">A0128_16305</name>
</gene>
<dbReference type="KEGG" id="laj:A0128_16305"/>
<evidence type="ECO:0000256" key="1">
    <source>
        <dbReference type="SAM" id="SignalP"/>
    </source>
</evidence>
<reference evidence="2 3" key="1">
    <citation type="submission" date="2016-04" db="EMBL/GenBank/DDBJ databases">
        <title>Complete genome seqeunce of Leptospira alstonii serovar Room22.</title>
        <authorList>
            <person name="Nally J.E."/>
            <person name="Bayles D.O."/>
            <person name="Hurley D."/>
            <person name="Fanning S."/>
            <person name="McMahon B.J."/>
            <person name="Arent Z."/>
        </authorList>
    </citation>
    <scope>NUCLEOTIDE SEQUENCE [LARGE SCALE GENOMIC DNA]</scope>
    <source>
        <strain evidence="2 3">GWTS #1</strain>
    </source>
</reference>
<protein>
    <recommendedName>
        <fullName evidence="4">Porin</fullName>
    </recommendedName>
</protein>
<evidence type="ECO:0008006" key="4">
    <source>
        <dbReference type="Google" id="ProtNLM"/>
    </source>
</evidence>
<dbReference type="InterPro" id="IPR058232">
    <property type="entry name" value="Lsa36-like"/>
</dbReference>
<dbReference type="Proteomes" id="UP000094197">
    <property type="component" value="Chromosome 1"/>
</dbReference>
<dbReference type="AlphaFoldDB" id="A0A1D7V0A6"/>
<evidence type="ECO:0000313" key="2">
    <source>
        <dbReference type="EMBL" id="AOP35266.1"/>
    </source>
</evidence>
<feature type="chain" id="PRO_5009100422" description="Porin" evidence="1">
    <location>
        <begin position="32"/>
        <end position="360"/>
    </location>
</feature>
<dbReference type="EMBL" id="CP015217">
    <property type="protein sequence ID" value="AOP35266.1"/>
    <property type="molecule type" value="Genomic_DNA"/>
</dbReference>
<organism evidence="2 3">
    <name type="scientific">Leptospira tipperaryensis</name>
    <dbReference type="NCBI Taxonomy" id="2564040"/>
    <lineage>
        <taxon>Bacteria</taxon>
        <taxon>Pseudomonadati</taxon>
        <taxon>Spirochaetota</taxon>
        <taxon>Spirochaetia</taxon>
        <taxon>Leptospirales</taxon>
        <taxon>Leptospiraceae</taxon>
        <taxon>Leptospira</taxon>
    </lineage>
</organism>
<accession>A0A1D7V0A6</accession>
<evidence type="ECO:0000313" key="3">
    <source>
        <dbReference type="Proteomes" id="UP000094197"/>
    </source>
</evidence>
<sequence>MKRTLKIRKFTCFKIFFFVSLLFGDSLFSEAACVGTECASLPAEVVIGSNLIDPALDAVYTKEFLLSMGEAAVLQNINSSMLGGTIFTKRRIGAGYSIARTNLSPRNYFFENSELRELPKQGMAASPSVNFGFNLGSLFEGPSPQLSKWNIHFHYFPYELSEQNVPFLKLRKTDLHGKVANTGFNVRYFPFYSSANSSDGIGKDGLSLGFGIFQSIQTISLHSYDRKPTNIRLSGQPRKWIGINDLTYNSNIYSATFDFRYAKTIGFFSFYGGLGGMFNQGSVGIQVERNFALSALANKDDFTTNPTLVYLDLKRNLFVNHSNWYGTIGMEFNWKDASVIIEYLKNKNSESVSLGVFIHF</sequence>
<feature type="signal peptide" evidence="1">
    <location>
        <begin position="1"/>
        <end position="31"/>
    </location>
</feature>
<keyword evidence="3" id="KW-1185">Reference proteome</keyword>
<proteinExistence type="predicted"/>
<dbReference type="NCBIfam" id="NF047512">
    <property type="entry name" value="LIC_11975_fam"/>
    <property type="match status" value="1"/>
</dbReference>
<keyword evidence="1" id="KW-0732">Signal</keyword>